<dbReference type="InterPro" id="IPR002742">
    <property type="entry name" value="Desulfoferrodoxin_Fe-bd_dom"/>
</dbReference>
<dbReference type="Pfam" id="PF01880">
    <property type="entry name" value="Desulfoferrodox"/>
    <property type="match status" value="1"/>
</dbReference>
<evidence type="ECO:0000256" key="4">
    <source>
        <dbReference type="ARBA" id="ARBA00022982"/>
    </source>
</evidence>
<comment type="similarity">
    <text evidence="1">Belongs to the desulfoferrodoxin family.</text>
</comment>
<dbReference type="EMBL" id="NGJK01000043">
    <property type="protein sequence ID" value="RAP03115.1"/>
    <property type="molecule type" value="Genomic_DNA"/>
</dbReference>
<gene>
    <name evidence="7" type="ORF">CA615_03920</name>
</gene>
<dbReference type="GO" id="GO:0016491">
    <property type="term" value="F:oxidoreductase activity"/>
    <property type="evidence" value="ECO:0007669"/>
    <property type="project" value="InterPro"/>
</dbReference>
<evidence type="ECO:0000256" key="5">
    <source>
        <dbReference type="ARBA" id="ARBA00023004"/>
    </source>
</evidence>
<feature type="domain" description="Desulfoferrodoxin ferrous iron-binding" evidence="6">
    <location>
        <begin position="44"/>
        <end position="123"/>
    </location>
</feature>
<keyword evidence="2" id="KW-0813">Transport</keyword>
<dbReference type="InterPro" id="IPR036073">
    <property type="entry name" value="Desulfoferrodoxin_Fe-bd_dom_sf"/>
</dbReference>
<evidence type="ECO:0000256" key="3">
    <source>
        <dbReference type="ARBA" id="ARBA00022723"/>
    </source>
</evidence>
<sequence>MAKFDYYSVVQCKNSGNIIEVLCPGKDADVSQLNVIEAKTSGEGEPKHKPIITRVDDGYNVKVGEVEHPMDEDHYIAVIELIADGQIHKQYLKPGDKPEATFKIPEADDVVAREFCTIHGLWQS</sequence>
<proteinExistence type="inferred from homology"/>
<dbReference type="Gene3D" id="2.60.40.730">
    <property type="entry name" value="SOR catalytic domain"/>
    <property type="match status" value="1"/>
</dbReference>
<evidence type="ECO:0000313" key="8">
    <source>
        <dbReference type="Proteomes" id="UP000248557"/>
    </source>
</evidence>
<dbReference type="OMA" id="RAYCNLH"/>
<evidence type="ECO:0000256" key="2">
    <source>
        <dbReference type="ARBA" id="ARBA00022448"/>
    </source>
</evidence>
<reference evidence="7 8" key="1">
    <citation type="submission" date="2017-05" db="EMBL/GenBank/DDBJ databases">
        <title>Host range expansion of the Methanosphaera genus to humans and monogastric animals involves recent and extensive reduction in genome content.</title>
        <authorList>
            <person name="Hoedt E.C."/>
            <person name="Volmer J.G."/>
            <person name="Parks D.H."/>
            <person name="Rosewarne C.P."/>
            <person name="Denman S.E."/>
            <person name="Mcsweeney C.S."/>
            <person name="O Cuiv P."/>
            <person name="Hugenholtz P."/>
            <person name="Tyson G.W."/>
            <person name="Morrison M."/>
        </authorList>
    </citation>
    <scope>NUCLEOTIDE SEQUENCE [LARGE SCALE GENOMIC DNA]</scope>
    <source>
        <strain evidence="7 8">PA5</strain>
    </source>
</reference>
<keyword evidence="4" id="KW-0249">Electron transport</keyword>
<protein>
    <recommendedName>
        <fullName evidence="6">Desulfoferrodoxin ferrous iron-binding domain-containing protein</fullName>
    </recommendedName>
</protein>
<comment type="caution">
    <text evidence="7">The sequence shown here is derived from an EMBL/GenBank/DDBJ whole genome shotgun (WGS) entry which is preliminary data.</text>
</comment>
<dbReference type="Proteomes" id="UP000248557">
    <property type="component" value="Unassembled WGS sequence"/>
</dbReference>
<dbReference type="NCBIfam" id="TIGR00332">
    <property type="entry name" value="neela_ferrous"/>
    <property type="match status" value="1"/>
</dbReference>
<evidence type="ECO:0000313" key="7">
    <source>
        <dbReference type="EMBL" id="RAP03115.1"/>
    </source>
</evidence>
<evidence type="ECO:0000259" key="6">
    <source>
        <dbReference type="Pfam" id="PF01880"/>
    </source>
</evidence>
<dbReference type="SUPFAM" id="SSF49367">
    <property type="entry name" value="Superoxide reductase-like"/>
    <property type="match status" value="1"/>
</dbReference>
<keyword evidence="3" id="KW-0479">Metal-binding</keyword>
<dbReference type="PANTHER" id="PTHR36541">
    <property type="entry name" value="SUPEROXIDE REDUCTASE-RELATED"/>
    <property type="match status" value="1"/>
</dbReference>
<keyword evidence="5" id="KW-0408">Iron</keyword>
<evidence type="ECO:0000256" key="1">
    <source>
        <dbReference type="ARBA" id="ARBA00005941"/>
    </source>
</evidence>
<name>A0A328Q4E9_9EURY</name>
<dbReference type="RefSeq" id="WP_011406381.1">
    <property type="nucleotide sequence ID" value="NZ_CATZNA010000148.1"/>
</dbReference>
<dbReference type="InterPro" id="IPR051233">
    <property type="entry name" value="Desulfoferrodoxin_SOR"/>
</dbReference>
<dbReference type="GO" id="GO:0005506">
    <property type="term" value="F:iron ion binding"/>
    <property type="evidence" value="ECO:0007669"/>
    <property type="project" value="InterPro"/>
</dbReference>
<organism evidence="7 8">
    <name type="scientific">Methanosphaera stadtmanae</name>
    <dbReference type="NCBI Taxonomy" id="2317"/>
    <lineage>
        <taxon>Archaea</taxon>
        <taxon>Methanobacteriati</taxon>
        <taxon>Methanobacteriota</taxon>
        <taxon>Methanomada group</taxon>
        <taxon>Methanobacteria</taxon>
        <taxon>Methanobacteriales</taxon>
        <taxon>Methanobacteriaceae</taxon>
        <taxon>Methanosphaera</taxon>
    </lineage>
</organism>
<accession>A0A328Q4E9</accession>
<dbReference type="AlphaFoldDB" id="A0A328Q4E9"/>
<dbReference type="GeneID" id="3856024"/>
<dbReference type="PANTHER" id="PTHR36541:SF1">
    <property type="entry name" value="SUPEROXIDE REDUCTASE-RELATED"/>
    <property type="match status" value="1"/>
</dbReference>